<evidence type="ECO:0000259" key="1">
    <source>
        <dbReference type="Pfam" id="PF01713"/>
    </source>
</evidence>
<feature type="domain" description="Smr" evidence="1">
    <location>
        <begin position="202"/>
        <end position="245"/>
    </location>
</feature>
<organism evidence="2">
    <name type="scientific">marine metagenome</name>
    <dbReference type="NCBI Taxonomy" id="408172"/>
    <lineage>
        <taxon>unclassified sequences</taxon>
        <taxon>metagenomes</taxon>
        <taxon>ecological metagenomes</taxon>
    </lineage>
</organism>
<gene>
    <name evidence="2" type="ORF">METZ01_LOCUS213674</name>
</gene>
<dbReference type="EMBL" id="UINC01049259">
    <property type="protein sequence ID" value="SVB60820.1"/>
    <property type="molecule type" value="Genomic_DNA"/>
</dbReference>
<dbReference type="Pfam" id="PF01713">
    <property type="entry name" value="Smr"/>
    <property type="match status" value="1"/>
</dbReference>
<dbReference type="AlphaFoldDB" id="A0A382FD32"/>
<proteinExistence type="predicted"/>
<accession>A0A382FD32</accession>
<name>A0A382FD32_9ZZZZ</name>
<evidence type="ECO:0000313" key="2">
    <source>
        <dbReference type="EMBL" id="SVB60820.1"/>
    </source>
</evidence>
<feature type="non-terminal residue" evidence="2">
    <location>
        <position position="372"/>
    </location>
</feature>
<dbReference type="InterPro" id="IPR002625">
    <property type="entry name" value="Smr_dom"/>
</dbReference>
<reference evidence="2" key="1">
    <citation type="submission" date="2018-05" db="EMBL/GenBank/DDBJ databases">
        <authorList>
            <person name="Lanie J.A."/>
            <person name="Ng W.-L."/>
            <person name="Kazmierczak K.M."/>
            <person name="Andrzejewski T.M."/>
            <person name="Davidsen T.M."/>
            <person name="Wayne K.J."/>
            <person name="Tettelin H."/>
            <person name="Glass J.I."/>
            <person name="Rusch D."/>
            <person name="Podicherti R."/>
            <person name="Tsui H.-C.T."/>
            <person name="Winkler M.E."/>
        </authorList>
    </citation>
    <scope>NUCLEOTIDE SEQUENCE</scope>
</reference>
<protein>
    <recommendedName>
        <fullName evidence="1">Smr domain-containing protein</fullName>
    </recommendedName>
</protein>
<sequence>MPYIQKPDERKNDNTKIVNARVSEDVLKGLSMADDDSNQFDYSFSLTGVIKKALDDTLIEIHQTTGIDYYKLIKWEKKIKDRFETDAIQSVVTYDHMIPPWILEVGSAFNLIFKNYSTLEVPNIAASDSVSYINPNASAREKDYFNNNMKKNLSLVGPIWKPYNADGLEYSIKEALESLSNYIFEEHFMCPVIHIYVTHEDRDTDDLSMMKSQIIHYLKQHPQVISFRSCSKVNGGNAALWVDLKPLKNGLDFKILFDNVKHEIYDDVPRFENFDDALEAKEKQLIGTWYQAHKSLKSKEDLWLTQHHVDVADNELELIRESMNIGDWSNYLSSEINEPYFKFLYYFLISRFEKNIDIYPPKDYWFKALEYS</sequence>